<dbReference type="AlphaFoldDB" id="A0AAN0MGM9"/>
<feature type="transmembrane region" description="Helical" evidence="6">
    <location>
        <begin position="244"/>
        <end position="268"/>
    </location>
</feature>
<evidence type="ECO:0000313" key="9">
    <source>
        <dbReference type="Proteomes" id="UP001431656"/>
    </source>
</evidence>
<reference evidence="8" key="1">
    <citation type="journal article" date="2024" name="Int. J. Syst. Evol. Microbiol.">
        <title>Brooklawnia propionicigenes sp. nov., a facultatively anaerobic, propionate-producing bacterium isolated from a methanogenic reactor treating waste from cattle farms.</title>
        <authorList>
            <person name="Akita Y."/>
            <person name="Ueki A."/>
            <person name="Tonouchi A."/>
            <person name="Sugawara Y."/>
            <person name="Honma S."/>
            <person name="Kaku N."/>
            <person name="Ueki K."/>
        </authorList>
    </citation>
    <scope>NUCLEOTIDE SEQUENCE</scope>
    <source>
        <strain evidence="8">SH051</strain>
    </source>
</reference>
<evidence type="ECO:0000256" key="3">
    <source>
        <dbReference type="ARBA" id="ARBA00022692"/>
    </source>
</evidence>
<dbReference type="CDD" id="cd06173">
    <property type="entry name" value="MFS_MefA_like"/>
    <property type="match status" value="1"/>
</dbReference>
<dbReference type="EMBL" id="AP028056">
    <property type="protein sequence ID" value="BEH02069.1"/>
    <property type="molecule type" value="Genomic_DNA"/>
</dbReference>
<dbReference type="InterPro" id="IPR011701">
    <property type="entry name" value="MFS"/>
</dbReference>
<feature type="transmembrane region" description="Helical" evidence="6">
    <location>
        <begin position="110"/>
        <end position="126"/>
    </location>
</feature>
<organism evidence="8 9">
    <name type="scientific">Brooklawnia propionicigenes</name>
    <dbReference type="NCBI Taxonomy" id="3041175"/>
    <lineage>
        <taxon>Bacteria</taxon>
        <taxon>Bacillati</taxon>
        <taxon>Actinomycetota</taxon>
        <taxon>Actinomycetes</taxon>
        <taxon>Propionibacteriales</taxon>
        <taxon>Propionibacteriaceae</taxon>
        <taxon>Brooklawnia</taxon>
    </lineage>
</organism>
<evidence type="ECO:0000256" key="2">
    <source>
        <dbReference type="ARBA" id="ARBA00022475"/>
    </source>
</evidence>
<feature type="transmembrane region" description="Helical" evidence="6">
    <location>
        <begin position="288"/>
        <end position="304"/>
    </location>
</feature>
<protein>
    <submittedName>
        <fullName evidence="8">MFS transporter</fullName>
    </submittedName>
</protein>
<feature type="transmembrane region" description="Helical" evidence="6">
    <location>
        <begin position="147"/>
        <end position="168"/>
    </location>
</feature>
<dbReference type="PANTHER" id="PTHR23513">
    <property type="entry name" value="INTEGRAL MEMBRANE EFFLUX PROTEIN-RELATED"/>
    <property type="match status" value="1"/>
</dbReference>
<keyword evidence="3 6" id="KW-0812">Transmembrane</keyword>
<dbReference type="Proteomes" id="UP001431656">
    <property type="component" value="Chromosome"/>
</dbReference>
<evidence type="ECO:0000313" key="8">
    <source>
        <dbReference type="EMBL" id="BEH02069.1"/>
    </source>
</evidence>
<keyword evidence="9" id="KW-1185">Reference proteome</keyword>
<dbReference type="GO" id="GO:0005886">
    <property type="term" value="C:plasma membrane"/>
    <property type="evidence" value="ECO:0007669"/>
    <property type="project" value="UniProtKB-SubCell"/>
</dbReference>
<keyword evidence="4 6" id="KW-1133">Transmembrane helix</keyword>
<feature type="transmembrane region" description="Helical" evidence="6">
    <location>
        <begin position="405"/>
        <end position="423"/>
    </location>
</feature>
<dbReference type="PANTHER" id="PTHR23513:SF17">
    <property type="entry name" value="MEMBRANE PROTEIN"/>
    <property type="match status" value="1"/>
</dbReference>
<evidence type="ECO:0000256" key="4">
    <source>
        <dbReference type="ARBA" id="ARBA00022989"/>
    </source>
</evidence>
<accession>A0AAN0MGM9</accession>
<evidence type="ECO:0000259" key="7">
    <source>
        <dbReference type="PROSITE" id="PS50850"/>
    </source>
</evidence>
<dbReference type="SUPFAM" id="SSF103473">
    <property type="entry name" value="MFS general substrate transporter"/>
    <property type="match status" value="1"/>
</dbReference>
<feature type="transmembrane region" description="Helical" evidence="6">
    <location>
        <begin position="20"/>
        <end position="43"/>
    </location>
</feature>
<dbReference type="PROSITE" id="PS50850">
    <property type="entry name" value="MFS"/>
    <property type="match status" value="1"/>
</dbReference>
<feature type="transmembrane region" description="Helical" evidence="6">
    <location>
        <begin position="379"/>
        <end position="398"/>
    </location>
</feature>
<gene>
    <name evidence="8" type="ORF">brsh051_13500</name>
</gene>
<feature type="domain" description="Major facilitator superfamily (MFS) profile" evidence="7">
    <location>
        <begin position="242"/>
        <end position="439"/>
    </location>
</feature>
<dbReference type="GO" id="GO:0022857">
    <property type="term" value="F:transmembrane transporter activity"/>
    <property type="evidence" value="ECO:0007669"/>
    <property type="project" value="InterPro"/>
</dbReference>
<proteinExistence type="predicted"/>
<dbReference type="InterPro" id="IPR020846">
    <property type="entry name" value="MFS_dom"/>
</dbReference>
<evidence type="ECO:0000256" key="1">
    <source>
        <dbReference type="ARBA" id="ARBA00004651"/>
    </source>
</evidence>
<dbReference type="InterPro" id="IPR036259">
    <property type="entry name" value="MFS_trans_sf"/>
</dbReference>
<feature type="transmembrane region" description="Helical" evidence="6">
    <location>
        <begin position="316"/>
        <end position="335"/>
    </location>
</feature>
<feature type="transmembrane region" description="Helical" evidence="6">
    <location>
        <begin position="49"/>
        <end position="72"/>
    </location>
</feature>
<feature type="transmembrane region" description="Helical" evidence="6">
    <location>
        <begin position="84"/>
        <end position="104"/>
    </location>
</feature>
<evidence type="ECO:0000256" key="5">
    <source>
        <dbReference type="ARBA" id="ARBA00023136"/>
    </source>
</evidence>
<sequence>MDALRRLARLMRHAGFRRLVIVRAFSQGGDAVVQVGMAAYLLFSPQSQPNAWAVTAVIALVMLPFSVVGPFVSPILDRHARQRVVVVCDLLRMVLAIIMTAMVVTGHAGVAGQAVLLVLLLITLSLNRLQIAGLSAGMPLTVDSDEYLGAAALMPMLGPLSGMIGGALAGLARLASGRLLPTNWADGLVFVIASVLFIAAAVTALGFGRGELGPEAGAPVTTWRQVFSGLTAAGREIVRKRPAALSMIMVFFARVGYGALMTAIIMLYRHYFGSDADLERVMVEMGTWFLVSGAGFALSGFIASPASEIIGVRRTIIAAFAAAAVVQLMPGSLLVRPGLLVSGFMLGLCLQSVKICGDTVVQAHIDDEVRGRVMVVYDIINNLGYVVGAVIAAVLLPFDGHSVPFFLGLAAMFAACAAAFSLLSSDSEGYQLGAVARRY</sequence>
<dbReference type="Gene3D" id="1.20.1250.20">
    <property type="entry name" value="MFS general substrate transporter like domains"/>
    <property type="match status" value="1"/>
</dbReference>
<evidence type="ECO:0000256" key="6">
    <source>
        <dbReference type="SAM" id="Phobius"/>
    </source>
</evidence>
<dbReference type="Pfam" id="PF07690">
    <property type="entry name" value="MFS_1"/>
    <property type="match status" value="1"/>
</dbReference>
<dbReference type="RefSeq" id="WP_286268376.1">
    <property type="nucleotide sequence ID" value="NZ_AP028056.1"/>
</dbReference>
<dbReference type="KEGG" id="broo:brsh051_13500"/>
<keyword evidence="2" id="KW-1003">Cell membrane</keyword>
<comment type="subcellular location">
    <subcellularLocation>
        <location evidence="1">Cell membrane</location>
        <topology evidence="1">Multi-pass membrane protein</topology>
    </subcellularLocation>
</comment>
<feature type="transmembrane region" description="Helical" evidence="6">
    <location>
        <begin position="188"/>
        <end position="207"/>
    </location>
</feature>
<keyword evidence="5 6" id="KW-0472">Membrane</keyword>
<name>A0AAN0MGM9_9ACTN</name>